<dbReference type="AlphaFoldDB" id="A0A1M5VUM2"/>
<evidence type="ECO:0000256" key="1">
    <source>
        <dbReference type="SAM" id="MobiDB-lite"/>
    </source>
</evidence>
<proteinExistence type="predicted"/>
<dbReference type="InterPro" id="IPR003115">
    <property type="entry name" value="ParB_N"/>
</dbReference>
<dbReference type="InterPro" id="IPR036086">
    <property type="entry name" value="ParB/Sulfiredoxin_sf"/>
</dbReference>
<dbReference type="PANTHER" id="PTHR33375">
    <property type="entry name" value="CHROMOSOME-PARTITIONING PROTEIN PARB-RELATED"/>
    <property type="match status" value="1"/>
</dbReference>
<dbReference type="OrthoDB" id="7812516at2"/>
<dbReference type="Proteomes" id="UP000184211">
    <property type="component" value="Unassembled WGS sequence"/>
</dbReference>
<dbReference type="STRING" id="870908.SAMN04488044_3272"/>
<dbReference type="GO" id="GO:0005694">
    <property type="term" value="C:chromosome"/>
    <property type="evidence" value="ECO:0007669"/>
    <property type="project" value="TreeGrafter"/>
</dbReference>
<dbReference type="InterPro" id="IPR050336">
    <property type="entry name" value="Chromosome_partition/occlusion"/>
</dbReference>
<sequence length="351" mass="38032">MAKRRRLVAPDQSELERLDEGFAAKPPLGSGMAPPIAQVAGEAAALGGMAGVSDRVAAARDSADAEKWRSAEQEGRAIESIPLADIQADYLRRDRIEDTVEAREELLNSIRQNGLRAPIEVVALAEGYGLIAGHRRLDAFKTLAGQDPQFARIPAFLRRPADSADAYVNMVEENEVRANLSHYERGRIAVVSAQSGVFETVEEAINRLFEHGSKSKRSKIRSFAAVHEALGDLLQFPKELTERTGLKVAAALRGGAQPRLRAALADQSALTAQQEMQALERAIEDQGPLEKEPSRGGRPNEYHRLPAVPLEGGGSLSVQFGINGMRLEVKGREVPQDLADETLAQVKALLG</sequence>
<feature type="domain" description="ParB-like N-terminal" evidence="2">
    <location>
        <begin position="79"/>
        <end position="175"/>
    </location>
</feature>
<name>A0A1M5VUM2_9RHOB</name>
<accession>A0A1M5VUM2</accession>
<evidence type="ECO:0000259" key="2">
    <source>
        <dbReference type="SMART" id="SM00470"/>
    </source>
</evidence>
<dbReference type="EMBL" id="FQWM01000009">
    <property type="protein sequence ID" value="SHH78989.1"/>
    <property type="molecule type" value="Genomic_DNA"/>
</dbReference>
<protein>
    <submittedName>
        <fullName evidence="3">Chromosome partitioning protein, ParB family</fullName>
    </submittedName>
</protein>
<dbReference type="SMART" id="SM00470">
    <property type="entry name" value="ParB"/>
    <property type="match status" value="1"/>
</dbReference>
<dbReference type="Gene3D" id="3.90.1530.30">
    <property type="match status" value="1"/>
</dbReference>
<dbReference type="Pfam" id="PF02195">
    <property type="entry name" value="ParB_N"/>
    <property type="match status" value="1"/>
</dbReference>
<evidence type="ECO:0000313" key="4">
    <source>
        <dbReference type="Proteomes" id="UP000184211"/>
    </source>
</evidence>
<organism evidence="3 4">
    <name type="scientific">Cognatishimia maritima</name>
    <dbReference type="NCBI Taxonomy" id="870908"/>
    <lineage>
        <taxon>Bacteria</taxon>
        <taxon>Pseudomonadati</taxon>
        <taxon>Pseudomonadota</taxon>
        <taxon>Alphaproteobacteria</taxon>
        <taxon>Rhodobacterales</taxon>
        <taxon>Paracoccaceae</taxon>
        <taxon>Cognatishimia</taxon>
    </lineage>
</organism>
<dbReference type="RefSeq" id="WP_072794103.1">
    <property type="nucleotide sequence ID" value="NZ_FQWM01000009.1"/>
</dbReference>
<dbReference type="PANTHER" id="PTHR33375:SF1">
    <property type="entry name" value="CHROMOSOME-PARTITIONING PROTEIN PARB-RELATED"/>
    <property type="match status" value="1"/>
</dbReference>
<feature type="region of interest" description="Disordered" evidence="1">
    <location>
        <begin position="283"/>
        <end position="305"/>
    </location>
</feature>
<gene>
    <name evidence="3" type="ORF">SAMN04488044_3272</name>
</gene>
<feature type="compositionally biased region" description="Basic and acidic residues" evidence="1">
    <location>
        <begin position="283"/>
        <end position="304"/>
    </location>
</feature>
<evidence type="ECO:0000313" key="3">
    <source>
        <dbReference type="EMBL" id="SHH78989.1"/>
    </source>
</evidence>
<dbReference type="GO" id="GO:0007059">
    <property type="term" value="P:chromosome segregation"/>
    <property type="evidence" value="ECO:0007669"/>
    <property type="project" value="TreeGrafter"/>
</dbReference>
<dbReference type="SUPFAM" id="SSF110849">
    <property type="entry name" value="ParB/Sulfiredoxin"/>
    <property type="match status" value="1"/>
</dbReference>
<reference evidence="4" key="1">
    <citation type="submission" date="2016-11" db="EMBL/GenBank/DDBJ databases">
        <authorList>
            <person name="Varghese N."/>
            <person name="Submissions S."/>
        </authorList>
    </citation>
    <scope>NUCLEOTIDE SEQUENCE [LARGE SCALE GENOMIC DNA]</scope>
    <source>
        <strain evidence="4">DSM 28223</strain>
    </source>
</reference>
<keyword evidence="4" id="KW-1185">Reference proteome</keyword>